<dbReference type="AlphaFoldDB" id="A0A2B8BNZ4"/>
<feature type="region of interest" description="Disordered" evidence="2">
    <location>
        <begin position="373"/>
        <end position="404"/>
    </location>
</feature>
<reference evidence="4" key="1">
    <citation type="submission" date="2017-10" db="EMBL/GenBank/DDBJ databases">
        <authorList>
            <person name="Kravchenko I.K."/>
            <person name="Grouzdev D.S."/>
        </authorList>
    </citation>
    <scope>NUCLEOTIDE SEQUENCE [LARGE SCALE GENOMIC DNA]</scope>
    <source>
        <strain evidence="4">B2</strain>
    </source>
</reference>
<keyword evidence="4" id="KW-1185">Reference proteome</keyword>
<proteinExistence type="predicted"/>
<gene>
    <name evidence="3" type="ORF">CRT60_02895</name>
</gene>
<evidence type="ECO:0000256" key="2">
    <source>
        <dbReference type="SAM" id="MobiDB-lite"/>
    </source>
</evidence>
<dbReference type="PANTHER" id="PTHR48207:SF3">
    <property type="entry name" value="SUCCINATE--HYDROXYMETHYLGLUTARATE COA-TRANSFERASE"/>
    <property type="match status" value="1"/>
</dbReference>
<evidence type="ECO:0000313" key="4">
    <source>
        <dbReference type="Proteomes" id="UP000225379"/>
    </source>
</evidence>
<dbReference type="InterPro" id="IPR044855">
    <property type="entry name" value="CoA-Trfase_III_dom3_sf"/>
</dbReference>
<dbReference type="PANTHER" id="PTHR48207">
    <property type="entry name" value="SUCCINATE--HYDROXYMETHYLGLUTARATE COA-TRANSFERASE"/>
    <property type="match status" value="1"/>
</dbReference>
<dbReference type="RefSeq" id="WP_098734951.1">
    <property type="nucleotide sequence ID" value="NZ_PDKW01000037.1"/>
</dbReference>
<comment type="caution">
    <text evidence="3">The sequence shown here is derived from an EMBL/GenBank/DDBJ whole genome shotgun (WGS) entry which is preliminary data.</text>
</comment>
<dbReference type="InterPro" id="IPR050483">
    <property type="entry name" value="CoA-transferase_III_domain"/>
</dbReference>
<dbReference type="EMBL" id="PDKW01000037">
    <property type="protein sequence ID" value="PGH58957.1"/>
    <property type="molecule type" value="Genomic_DNA"/>
</dbReference>
<dbReference type="SUPFAM" id="SSF89796">
    <property type="entry name" value="CoA-transferase family III (CaiB/BaiF)"/>
    <property type="match status" value="1"/>
</dbReference>
<organism evidence="3 4">
    <name type="scientific">Azospirillum palustre</name>
    <dbReference type="NCBI Taxonomy" id="2044885"/>
    <lineage>
        <taxon>Bacteria</taxon>
        <taxon>Pseudomonadati</taxon>
        <taxon>Pseudomonadota</taxon>
        <taxon>Alphaproteobacteria</taxon>
        <taxon>Rhodospirillales</taxon>
        <taxon>Azospirillaceae</taxon>
        <taxon>Azospirillum</taxon>
    </lineage>
</organism>
<dbReference type="Pfam" id="PF02515">
    <property type="entry name" value="CoA_transf_3"/>
    <property type="match status" value="1"/>
</dbReference>
<accession>A0A2B8BNZ4</accession>
<dbReference type="Proteomes" id="UP000225379">
    <property type="component" value="Unassembled WGS sequence"/>
</dbReference>
<dbReference type="Gene3D" id="3.30.1540.10">
    <property type="entry name" value="formyl-coa transferase, domain 3"/>
    <property type="match status" value="1"/>
</dbReference>
<dbReference type="Gene3D" id="3.40.50.10540">
    <property type="entry name" value="Crotonobetainyl-coa:carnitine coa-transferase, domain 1"/>
    <property type="match status" value="1"/>
</dbReference>
<sequence>MTVFDGGAAPDAARSPGPLHGIRVLDLSRVLAGPWCTQCLADLGAQVLKIESPGDGDETRSWGPPYMGDLAAYYTCANRSKHSLTVDLKSAEGQRLIRDLAAEADVLIENFKLGTLDRFGLGYDDLKPVNPALIYCSVSGYGRTGPEAARAGYDFVIQGETGLMSVTGFPDGPPTKVGVAVSDLFSGLYASQAILAALLGRQRTGRGQFLDVALFDCQLAAMANVAAGALATGAESRRYGNAHPNVVPYEVFETSDGPFVLAIGNDRQFRTLCESVLEDLAMRDDPAFRTNADRVANRVLLSQRLAARFRERPRAHWMERLAARSLPAGAVRSVVQALASDQVAGRNLLHSFETASGGPIRVVGYPVKFEDGLPPPARPPAQGEGGGEIAKQWLGHRPGAGRTP</sequence>
<evidence type="ECO:0000256" key="1">
    <source>
        <dbReference type="ARBA" id="ARBA00022679"/>
    </source>
</evidence>
<keyword evidence="1 3" id="KW-0808">Transferase</keyword>
<evidence type="ECO:0000313" key="3">
    <source>
        <dbReference type="EMBL" id="PGH58957.1"/>
    </source>
</evidence>
<dbReference type="GO" id="GO:0008410">
    <property type="term" value="F:CoA-transferase activity"/>
    <property type="evidence" value="ECO:0007669"/>
    <property type="project" value="TreeGrafter"/>
</dbReference>
<dbReference type="InterPro" id="IPR023606">
    <property type="entry name" value="CoA-Trfase_III_dom_1_sf"/>
</dbReference>
<protein>
    <submittedName>
        <fullName evidence="3">CoA transferase</fullName>
    </submittedName>
</protein>
<name>A0A2B8BNZ4_9PROT</name>
<dbReference type="OrthoDB" id="9781472at2"/>
<dbReference type="InterPro" id="IPR003673">
    <property type="entry name" value="CoA-Trfase_fam_III"/>
</dbReference>